<name>A0A1X7BP39_9RHOB</name>
<dbReference type="AlphaFoldDB" id="A0A1X7BP39"/>
<dbReference type="Proteomes" id="UP000193224">
    <property type="component" value="Unassembled WGS sequence"/>
</dbReference>
<dbReference type="InterPro" id="IPR005119">
    <property type="entry name" value="LysR_subst-bd"/>
</dbReference>
<dbReference type="SUPFAM" id="SSF53850">
    <property type="entry name" value="Periplasmic binding protein-like II"/>
    <property type="match status" value="1"/>
</dbReference>
<evidence type="ECO:0000313" key="7">
    <source>
        <dbReference type="Proteomes" id="UP000193224"/>
    </source>
</evidence>
<dbReference type="Pfam" id="PF03466">
    <property type="entry name" value="LysR_substrate"/>
    <property type="match status" value="1"/>
</dbReference>
<feature type="domain" description="HTH lysR-type" evidence="5">
    <location>
        <begin position="7"/>
        <end position="64"/>
    </location>
</feature>
<dbReference type="InterPro" id="IPR036390">
    <property type="entry name" value="WH_DNA-bd_sf"/>
</dbReference>
<protein>
    <submittedName>
        <fullName evidence="6">Glycine cleavage system transcriptional activator</fullName>
    </submittedName>
</protein>
<dbReference type="Pfam" id="PF00126">
    <property type="entry name" value="HTH_1"/>
    <property type="match status" value="1"/>
</dbReference>
<dbReference type="PANTHER" id="PTHR30537">
    <property type="entry name" value="HTH-TYPE TRANSCRIPTIONAL REGULATOR"/>
    <property type="match status" value="1"/>
</dbReference>
<dbReference type="PROSITE" id="PS50931">
    <property type="entry name" value="HTH_LYSR"/>
    <property type="match status" value="1"/>
</dbReference>
<evidence type="ECO:0000259" key="5">
    <source>
        <dbReference type="PROSITE" id="PS50931"/>
    </source>
</evidence>
<dbReference type="PANTHER" id="PTHR30537:SF26">
    <property type="entry name" value="GLYCINE CLEAVAGE SYSTEM TRANSCRIPTIONAL ACTIVATOR"/>
    <property type="match status" value="1"/>
</dbReference>
<keyword evidence="4" id="KW-0804">Transcription</keyword>
<dbReference type="FunFam" id="1.10.10.10:FF:000038">
    <property type="entry name" value="Glycine cleavage system transcriptional activator"/>
    <property type="match status" value="1"/>
</dbReference>
<dbReference type="GO" id="GO:0043565">
    <property type="term" value="F:sequence-specific DNA binding"/>
    <property type="evidence" value="ECO:0007669"/>
    <property type="project" value="TreeGrafter"/>
</dbReference>
<keyword evidence="2" id="KW-0805">Transcription regulation</keyword>
<dbReference type="EMBL" id="FWXB01000003">
    <property type="protein sequence ID" value="SMC11397.1"/>
    <property type="molecule type" value="Genomic_DNA"/>
</dbReference>
<gene>
    <name evidence="6" type="primary">gcvA_8</name>
    <name evidence="6" type="ORF">ROA7745_01210</name>
</gene>
<dbReference type="InterPro" id="IPR036388">
    <property type="entry name" value="WH-like_DNA-bd_sf"/>
</dbReference>
<accession>A0A1X7BP39</accession>
<dbReference type="GO" id="GO:0006351">
    <property type="term" value="P:DNA-templated transcription"/>
    <property type="evidence" value="ECO:0007669"/>
    <property type="project" value="TreeGrafter"/>
</dbReference>
<sequence length="292" mass="32527">MSLHNLPPLDLLEPFEAAARHGSFTRAADELAVTQSAISQRVRKLEDLIGLKLFERHHRAIELTPEGRELLNGVTVALRHLTSATQGLRQQGGRPRIKLGVDTSIAQLWLLPRLKRILSQEPSFDVDLTVSDIENDALNTDVAILHGDGNWPGYTAKLLFADEIFPVCAPDYLNRHPITCAQDLLTADLIDLDYIHWNWINWSIWFAEARLASPHARILLRTNSYSAQLDAARAGLGVALGWSHLLEEDLQNGALIRPIPDSVGTKFGYYVLCRDGADSIARDISQHLLRSA</sequence>
<proteinExistence type="inferred from homology"/>
<organism evidence="6 7">
    <name type="scientific">Roseovarius aestuarii</name>
    <dbReference type="NCBI Taxonomy" id="475083"/>
    <lineage>
        <taxon>Bacteria</taxon>
        <taxon>Pseudomonadati</taxon>
        <taxon>Pseudomonadota</taxon>
        <taxon>Alphaproteobacteria</taxon>
        <taxon>Rhodobacterales</taxon>
        <taxon>Roseobacteraceae</taxon>
        <taxon>Roseovarius</taxon>
    </lineage>
</organism>
<dbReference type="RefSeq" id="WP_085799351.1">
    <property type="nucleotide sequence ID" value="NZ_FWXB01000003.1"/>
</dbReference>
<evidence type="ECO:0000256" key="3">
    <source>
        <dbReference type="ARBA" id="ARBA00023125"/>
    </source>
</evidence>
<dbReference type="SUPFAM" id="SSF46785">
    <property type="entry name" value="Winged helix' DNA-binding domain"/>
    <property type="match status" value="1"/>
</dbReference>
<dbReference type="Gene3D" id="3.40.190.10">
    <property type="entry name" value="Periplasmic binding protein-like II"/>
    <property type="match status" value="2"/>
</dbReference>
<dbReference type="CDD" id="cd08432">
    <property type="entry name" value="PBP2_GcdR_TrpI_HvrB_AmpR_like"/>
    <property type="match status" value="1"/>
</dbReference>
<comment type="similarity">
    <text evidence="1">Belongs to the LysR transcriptional regulatory family.</text>
</comment>
<dbReference type="InterPro" id="IPR058163">
    <property type="entry name" value="LysR-type_TF_proteobact-type"/>
</dbReference>
<dbReference type="OrthoDB" id="9804958at2"/>
<evidence type="ECO:0000256" key="4">
    <source>
        <dbReference type="ARBA" id="ARBA00023163"/>
    </source>
</evidence>
<evidence type="ECO:0000256" key="2">
    <source>
        <dbReference type="ARBA" id="ARBA00023015"/>
    </source>
</evidence>
<keyword evidence="7" id="KW-1185">Reference proteome</keyword>
<keyword evidence="3" id="KW-0238">DNA-binding</keyword>
<reference evidence="6 7" key="1">
    <citation type="submission" date="2017-03" db="EMBL/GenBank/DDBJ databases">
        <authorList>
            <person name="Afonso C.L."/>
            <person name="Miller P.J."/>
            <person name="Scott M.A."/>
            <person name="Spackman E."/>
            <person name="Goraichik I."/>
            <person name="Dimitrov K.M."/>
            <person name="Suarez D.L."/>
            <person name="Swayne D.E."/>
        </authorList>
    </citation>
    <scope>NUCLEOTIDE SEQUENCE [LARGE SCALE GENOMIC DNA]</scope>
    <source>
        <strain evidence="6 7">CECT 7745</strain>
    </source>
</reference>
<dbReference type="InterPro" id="IPR000847">
    <property type="entry name" value="LysR_HTH_N"/>
</dbReference>
<evidence type="ECO:0000313" key="6">
    <source>
        <dbReference type="EMBL" id="SMC11397.1"/>
    </source>
</evidence>
<dbReference type="Gene3D" id="1.10.10.10">
    <property type="entry name" value="Winged helix-like DNA-binding domain superfamily/Winged helix DNA-binding domain"/>
    <property type="match status" value="1"/>
</dbReference>
<evidence type="ECO:0000256" key="1">
    <source>
        <dbReference type="ARBA" id="ARBA00009437"/>
    </source>
</evidence>
<dbReference type="PRINTS" id="PR00039">
    <property type="entry name" value="HTHLYSR"/>
</dbReference>
<dbReference type="GO" id="GO:0003700">
    <property type="term" value="F:DNA-binding transcription factor activity"/>
    <property type="evidence" value="ECO:0007669"/>
    <property type="project" value="InterPro"/>
</dbReference>